<dbReference type="Proteomes" id="UP000198908">
    <property type="component" value="Unassembled WGS sequence"/>
</dbReference>
<evidence type="ECO:0000313" key="2">
    <source>
        <dbReference type="EMBL" id="SDD96490.1"/>
    </source>
</evidence>
<gene>
    <name evidence="2" type="ORF">SAMN05421548_12948</name>
</gene>
<protein>
    <submittedName>
        <fullName evidence="2">Uncharacterized protein</fullName>
    </submittedName>
</protein>
<proteinExistence type="predicted"/>
<reference evidence="3" key="1">
    <citation type="submission" date="2016-09" db="EMBL/GenBank/DDBJ databases">
        <authorList>
            <person name="Varghese N."/>
            <person name="Submissions S."/>
        </authorList>
    </citation>
    <scope>NUCLEOTIDE SEQUENCE [LARGE SCALE GENOMIC DNA]</scope>
    <source>
        <strain evidence="3">TNe-862</strain>
    </source>
</reference>
<sequence length="271" mass="28918">MPTGSPGCACANEKSRPQLLLASRAGATSTYGANFRDNGAPSLSTKLCAGPGRAAVALQAAQRSRTVCVQGNQREMDQNRAFRTPDAGAGNRQSPKKARTRPSTAAQGCRGIHREGLSAFNPSENRPSRANTRTRVAQGLLQSAGTYCLRVCSQNESEPATESREAAHSSCRQALCASALQASGDAVAAGRNCRQAPPLCCVRPNPIRSPTIADTRARVLCLCCQYRPQRAWLRSPRVRRPRPGRCLPSQSPVCQTRDLLAIALPLPGAWS</sequence>
<evidence type="ECO:0000256" key="1">
    <source>
        <dbReference type="SAM" id="MobiDB-lite"/>
    </source>
</evidence>
<organism evidence="2 3">
    <name type="scientific">Paraburkholderia lycopersici</name>
    <dbReference type="NCBI Taxonomy" id="416944"/>
    <lineage>
        <taxon>Bacteria</taxon>
        <taxon>Pseudomonadati</taxon>
        <taxon>Pseudomonadota</taxon>
        <taxon>Betaproteobacteria</taxon>
        <taxon>Burkholderiales</taxon>
        <taxon>Burkholderiaceae</taxon>
        <taxon>Paraburkholderia</taxon>
    </lineage>
</organism>
<dbReference type="AlphaFoldDB" id="A0A1G6Z1J5"/>
<evidence type="ECO:0000313" key="3">
    <source>
        <dbReference type="Proteomes" id="UP000198908"/>
    </source>
</evidence>
<name>A0A1G6Z1J5_9BURK</name>
<feature type="region of interest" description="Disordered" evidence="1">
    <location>
        <begin position="71"/>
        <end position="108"/>
    </location>
</feature>
<accession>A0A1G6Z1J5</accession>
<dbReference type="EMBL" id="FMYQ01000029">
    <property type="protein sequence ID" value="SDD96490.1"/>
    <property type="molecule type" value="Genomic_DNA"/>
</dbReference>
<keyword evidence="3" id="KW-1185">Reference proteome</keyword>